<dbReference type="EMBL" id="JBHSLU010000035">
    <property type="protein sequence ID" value="MFC5506156.1"/>
    <property type="molecule type" value="Genomic_DNA"/>
</dbReference>
<protein>
    <submittedName>
        <fullName evidence="3">Zn-dependent hydrolase</fullName>
    </submittedName>
</protein>
<dbReference type="SUPFAM" id="SSF55031">
    <property type="entry name" value="Bacterial exopeptidase dimerisation domain"/>
    <property type="match status" value="1"/>
</dbReference>
<dbReference type="PANTHER" id="PTHR32494">
    <property type="entry name" value="ALLANTOATE DEIMINASE-RELATED"/>
    <property type="match status" value="1"/>
</dbReference>
<dbReference type="InterPro" id="IPR036264">
    <property type="entry name" value="Bact_exopeptidase_dim_dom"/>
</dbReference>
<keyword evidence="4" id="KW-1185">Reference proteome</keyword>
<sequence length="416" mass="45504">MDMTAPARIDMDRFWATMERSAEIGPGRPGGLSRLAASDADREVRDQFVAWCREAGLSVRIDGIGNIFARRAGTDDNLPPVVMGSHLDTQFNGGRFDGILGVLGGLEVCRALDTIGHRTRRPIELVNWTNEEGARFSPPMVGSGTFTGAYTLDWAHGRVDEEGRRLGDELARIGYRGEMEETPHAFDAYYELHIEQGPILDREGMQVGVVTGGFPSTGMLIEFRGETAHTGPWPMEWRKNALIAGARFLVAVDDLGWVHAGTGGKATAARLVAWPNKPGILSDWAQAVGDVRHPDPTTSAVMAEAMRRAAYESAAKADCSVEILDIWQWGGNIFAPELVEQVRGIASARGYRHRDILSQAGHDAYFVARHAPTTMIFTPCRGGITHNNGEFCSREDLEPGLDVLLRAVLARADRVE</sequence>
<dbReference type="Gene3D" id="3.40.630.10">
    <property type="entry name" value="Zn peptidases"/>
    <property type="match status" value="1"/>
</dbReference>
<comment type="caution">
    <text evidence="3">The sequence shown here is derived from an EMBL/GenBank/DDBJ whole genome shotgun (WGS) entry which is preliminary data.</text>
</comment>
<reference evidence="4" key="1">
    <citation type="journal article" date="2019" name="Int. J. Syst. Evol. Microbiol.">
        <title>The Global Catalogue of Microorganisms (GCM) 10K type strain sequencing project: providing services to taxonomists for standard genome sequencing and annotation.</title>
        <authorList>
            <consortium name="The Broad Institute Genomics Platform"/>
            <consortium name="The Broad Institute Genome Sequencing Center for Infectious Disease"/>
            <person name="Wu L."/>
            <person name="Ma J."/>
        </authorList>
    </citation>
    <scope>NUCLEOTIDE SEQUENCE [LARGE SCALE GENOMIC DNA]</scope>
    <source>
        <strain evidence="4">CCUG 43117</strain>
    </source>
</reference>
<comment type="similarity">
    <text evidence="1">Belongs to the peptidase M20 family.</text>
</comment>
<dbReference type="Proteomes" id="UP001596060">
    <property type="component" value="Unassembled WGS sequence"/>
</dbReference>
<evidence type="ECO:0000256" key="1">
    <source>
        <dbReference type="ARBA" id="ARBA00006153"/>
    </source>
</evidence>
<dbReference type="InterPro" id="IPR010158">
    <property type="entry name" value="Amidase_Cbmase"/>
</dbReference>
<name>A0ABW0P1L6_9HYPH</name>
<dbReference type="Pfam" id="PF01546">
    <property type="entry name" value="Peptidase_M20"/>
    <property type="match status" value="1"/>
</dbReference>
<evidence type="ECO:0000313" key="3">
    <source>
        <dbReference type="EMBL" id="MFC5506156.1"/>
    </source>
</evidence>
<dbReference type="PIRSF" id="PIRSF001235">
    <property type="entry name" value="Amidase_carbamoylase"/>
    <property type="match status" value="1"/>
</dbReference>
<dbReference type="GO" id="GO:0016787">
    <property type="term" value="F:hydrolase activity"/>
    <property type="evidence" value="ECO:0007669"/>
    <property type="project" value="UniProtKB-KW"/>
</dbReference>
<dbReference type="PANTHER" id="PTHR32494:SF5">
    <property type="entry name" value="ALLANTOATE AMIDOHYDROLASE"/>
    <property type="match status" value="1"/>
</dbReference>
<evidence type="ECO:0000313" key="4">
    <source>
        <dbReference type="Proteomes" id="UP001596060"/>
    </source>
</evidence>
<dbReference type="CDD" id="cd03884">
    <property type="entry name" value="M20_bAS"/>
    <property type="match status" value="1"/>
</dbReference>
<proteinExistence type="inferred from homology"/>
<dbReference type="NCBIfam" id="TIGR01879">
    <property type="entry name" value="hydantase"/>
    <property type="match status" value="1"/>
</dbReference>
<dbReference type="NCBIfam" id="NF006769">
    <property type="entry name" value="PRK09290.1-3"/>
    <property type="match status" value="1"/>
</dbReference>
<organism evidence="3 4">
    <name type="scientific">Bosea massiliensis</name>
    <dbReference type="NCBI Taxonomy" id="151419"/>
    <lineage>
        <taxon>Bacteria</taxon>
        <taxon>Pseudomonadati</taxon>
        <taxon>Pseudomonadota</taxon>
        <taxon>Alphaproteobacteria</taxon>
        <taxon>Hyphomicrobiales</taxon>
        <taxon>Boseaceae</taxon>
        <taxon>Bosea</taxon>
    </lineage>
</organism>
<keyword evidence="2 3" id="KW-0378">Hydrolase</keyword>
<dbReference type="SUPFAM" id="SSF53187">
    <property type="entry name" value="Zn-dependent exopeptidases"/>
    <property type="match status" value="1"/>
</dbReference>
<evidence type="ECO:0000256" key="2">
    <source>
        <dbReference type="ARBA" id="ARBA00022801"/>
    </source>
</evidence>
<dbReference type="Gene3D" id="3.30.70.360">
    <property type="match status" value="1"/>
</dbReference>
<gene>
    <name evidence="3" type="ORF">ACFPN9_12905</name>
</gene>
<dbReference type="InterPro" id="IPR002933">
    <property type="entry name" value="Peptidase_M20"/>
</dbReference>
<accession>A0ABW0P1L6</accession>
<dbReference type="RefSeq" id="WP_066720059.1">
    <property type="nucleotide sequence ID" value="NZ_JBHSLU010000035.1"/>
</dbReference>